<dbReference type="Proteomes" id="UP001060085">
    <property type="component" value="Linkage Group LG08"/>
</dbReference>
<gene>
    <name evidence="1" type="ORF">M9H77_35106</name>
</gene>
<dbReference type="EMBL" id="CM044708">
    <property type="protein sequence ID" value="KAI5649101.1"/>
    <property type="molecule type" value="Genomic_DNA"/>
</dbReference>
<accession>A0ACB9ZN23</accession>
<comment type="caution">
    <text evidence="1">The sequence shown here is derived from an EMBL/GenBank/DDBJ whole genome shotgun (WGS) entry which is preliminary data.</text>
</comment>
<protein>
    <submittedName>
        <fullName evidence="1">Uncharacterized protein</fullName>
    </submittedName>
</protein>
<name>A0ACB9ZN23_CATRO</name>
<reference evidence="2" key="1">
    <citation type="journal article" date="2023" name="Nat. Plants">
        <title>Single-cell RNA sequencing provides a high-resolution roadmap for understanding the multicellular compartmentation of specialized metabolism.</title>
        <authorList>
            <person name="Sun S."/>
            <person name="Shen X."/>
            <person name="Li Y."/>
            <person name="Li Y."/>
            <person name="Wang S."/>
            <person name="Li R."/>
            <person name="Zhang H."/>
            <person name="Shen G."/>
            <person name="Guo B."/>
            <person name="Wei J."/>
            <person name="Xu J."/>
            <person name="St-Pierre B."/>
            <person name="Chen S."/>
            <person name="Sun C."/>
        </authorList>
    </citation>
    <scope>NUCLEOTIDE SEQUENCE [LARGE SCALE GENOMIC DNA]</scope>
</reference>
<sequence length="515" mass="56702">MIVPLPSLIFFFSFLPVLAFSQSIRGTFIDCGATVSSVINGQEWVPDTGFINVGIQRNLSMQFQDLTLSTVRTFPLQNNVLKKFCYEIPVFRGGKYLVRTTYLYGGVNRDVNPPVFDQMVDGTFWGIVNTTEDYLQGNASYFEGVFLASGKNMSVCLAANNYTDSDPFISALQIVLLANSLYNSTDFSSFALSLVARHSFGYNGPLIRYPDDQFDRYWEPFGENNSTTPGFKNISVSGFWNLPPLKVFQTNMGKNQPEPMELLWPPRSLPNSIYYIVLYLADDRVSTSGSPRVLNITVNGVMYFSNLNVSPAGDAIFANQWPLSGQTNITLAPVAGSSVGPLINAGEVFQVLNYGGRTLTRDVIALERLKAGFKNPPFDWNGDPCLPRQYSWTGVTCSEGPRIRVTSLNLESMGISGSLSPNIANLTALSSILLGNNNFTGSIPDLSSLKLLKTLHLNDNQFRGTIPPTLGENENLRELFLENNNLTGKIPGNLVGKSDLNFRYSGNPLLSPPPS</sequence>
<proteinExistence type="predicted"/>
<organism evidence="1 2">
    <name type="scientific">Catharanthus roseus</name>
    <name type="common">Madagascar periwinkle</name>
    <name type="synonym">Vinca rosea</name>
    <dbReference type="NCBI Taxonomy" id="4058"/>
    <lineage>
        <taxon>Eukaryota</taxon>
        <taxon>Viridiplantae</taxon>
        <taxon>Streptophyta</taxon>
        <taxon>Embryophyta</taxon>
        <taxon>Tracheophyta</taxon>
        <taxon>Spermatophyta</taxon>
        <taxon>Magnoliopsida</taxon>
        <taxon>eudicotyledons</taxon>
        <taxon>Gunneridae</taxon>
        <taxon>Pentapetalae</taxon>
        <taxon>asterids</taxon>
        <taxon>lamiids</taxon>
        <taxon>Gentianales</taxon>
        <taxon>Apocynaceae</taxon>
        <taxon>Rauvolfioideae</taxon>
        <taxon>Vinceae</taxon>
        <taxon>Catharanthinae</taxon>
        <taxon>Catharanthus</taxon>
    </lineage>
</organism>
<keyword evidence="2" id="KW-1185">Reference proteome</keyword>
<evidence type="ECO:0000313" key="2">
    <source>
        <dbReference type="Proteomes" id="UP001060085"/>
    </source>
</evidence>
<evidence type="ECO:0000313" key="1">
    <source>
        <dbReference type="EMBL" id="KAI5649101.1"/>
    </source>
</evidence>